<feature type="transmembrane region" description="Helical" evidence="5">
    <location>
        <begin position="12"/>
        <end position="30"/>
    </location>
</feature>
<keyword evidence="2 5" id="KW-0812">Transmembrane</keyword>
<evidence type="ECO:0000313" key="6">
    <source>
        <dbReference type="EMBL" id="PWN27759.1"/>
    </source>
</evidence>
<evidence type="ECO:0000256" key="1">
    <source>
        <dbReference type="ARBA" id="ARBA00004141"/>
    </source>
</evidence>
<dbReference type="PANTHER" id="PTHR23051">
    <property type="entry name" value="SOLUTE CARRIER FAMILY 35, MEMBER F5"/>
    <property type="match status" value="1"/>
</dbReference>
<dbReference type="GO" id="GO:0000329">
    <property type="term" value="C:fungal-type vacuole membrane"/>
    <property type="evidence" value="ECO:0007669"/>
    <property type="project" value="TreeGrafter"/>
</dbReference>
<dbReference type="SUPFAM" id="SSF103481">
    <property type="entry name" value="Multidrug resistance efflux transporter EmrE"/>
    <property type="match status" value="1"/>
</dbReference>
<reference evidence="6 7" key="1">
    <citation type="journal article" date="2018" name="Mol. Biol. Evol.">
        <title>Broad Genomic Sampling Reveals a Smut Pathogenic Ancestry of the Fungal Clade Ustilaginomycotina.</title>
        <authorList>
            <person name="Kijpornyongpan T."/>
            <person name="Mondo S.J."/>
            <person name="Barry K."/>
            <person name="Sandor L."/>
            <person name="Lee J."/>
            <person name="Lipzen A."/>
            <person name="Pangilinan J."/>
            <person name="LaButti K."/>
            <person name="Hainaut M."/>
            <person name="Henrissat B."/>
            <person name="Grigoriev I.V."/>
            <person name="Spatafora J.W."/>
            <person name="Aime M.C."/>
        </authorList>
    </citation>
    <scope>NUCLEOTIDE SEQUENCE [LARGE SCALE GENOMIC DNA]</scope>
    <source>
        <strain evidence="6 7">MCA 5214</strain>
    </source>
</reference>
<dbReference type="Proteomes" id="UP000245884">
    <property type="component" value="Unassembled WGS sequence"/>
</dbReference>
<evidence type="ECO:0000256" key="4">
    <source>
        <dbReference type="ARBA" id="ARBA00023136"/>
    </source>
</evidence>
<dbReference type="PANTHER" id="PTHR23051:SF0">
    <property type="entry name" value="SOLUTE CARRIER FAMILY 35 MEMBER F5"/>
    <property type="match status" value="1"/>
</dbReference>
<proteinExistence type="predicted"/>
<keyword evidence="4 5" id="KW-0472">Membrane</keyword>
<feature type="transmembrane region" description="Helical" evidence="5">
    <location>
        <begin position="249"/>
        <end position="270"/>
    </location>
</feature>
<feature type="transmembrane region" description="Helical" evidence="5">
    <location>
        <begin position="50"/>
        <end position="68"/>
    </location>
</feature>
<evidence type="ECO:0000313" key="7">
    <source>
        <dbReference type="Proteomes" id="UP000245884"/>
    </source>
</evidence>
<evidence type="ECO:0008006" key="8">
    <source>
        <dbReference type="Google" id="ProtNLM"/>
    </source>
</evidence>
<gene>
    <name evidence="6" type="ORF">BDZ90DRAFT_252253</name>
</gene>
<evidence type="ECO:0000256" key="2">
    <source>
        <dbReference type="ARBA" id="ARBA00022692"/>
    </source>
</evidence>
<feature type="transmembrane region" description="Helical" evidence="5">
    <location>
        <begin position="317"/>
        <end position="338"/>
    </location>
</feature>
<protein>
    <recommendedName>
        <fullName evidence="8">EamA domain-containing protein</fullName>
    </recommendedName>
</protein>
<sequence>MADASPRPRARHDYLVGLALLLLVVLLWTGSNFLTNSLLTSGWDKPFAVTYANTSSFALYMVPFACALRRKASRGRGRSRRSDAGVVPSWATKLGFSLPLQRRDERRDEEERLIAGGRGLRAASPDISRRPSSIDGRRPLTAITPLVATPHAAQLAPLTVRETAILAAQFTLVWVLANYCLNASLALTSVASSTTLSSASGFFTLALGSLTGVERFSPAKLVAVCVSFVGVALVTHADAVGARAINAPLGDACALASAFFYALYVTLLKLRIQSEDRVSMPLFFGFVGLFNIFTLWPVALILSATGVEPLELPPDSATWAGVAVNMAITFVSDFAYLLSMLKTAPLVATVGLSLTIPLAVVIDVIRGTHSGGWRADLGSAAVLLSFVAIGWDDSRVDDVQAQ</sequence>
<dbReference type="GeneID" id="37029580"/>
<dbReference type="STRING" id="1569628.A0A316UR27"/>
<dbReference type="AlphaFoldDB" id="A0A316UR27"/>
<comment type="subcellular location">
    <subcellularLocation>
        <location evidence="1">Membrane</location>
        <topology evidence="1">Multi-pass membrane protein</topology>
    </subcellularLocation>
</comment>
<feature type="transmembrane region" description="Helical" evidence="5">
    <location>
        <begin position="219"/>
        <end position="237"/>
    </location>
</feature>
<dbReference type="InterPro" id="IPR037185">
    <property type="entry name" value="EmrE-like"/>
</dbReference>
<evidence type="ECO:0000256" key="3">
    <source>
        <dbReference type="ARBA" id="ARBA00022989"/>
    </source>
</evidence>
<dbReference type="OrthoDB" id="1436450at2759"/>
<keyword evidence="3 5" id="KW-1133">Transmembrane helix</keyword>
<keyword evidence="7" id="KW-1185">Reference proteome</keyword>
<name>A0A316UR27_9BASI</name>
<accession>A0A316UR27</accession>
<evidence type="ECO:0000256" key="5">
    <source>
        <dbReference type="SAM" id="Phobius"/>
    </source>
</evidence>
<feature type="transmembrane region" description="Helical" evidence="5">
    <location>
        <begin position="345"/>
        <end position="365"/>
    </location>
</feature>
<dbReference type="RefSeq" id="XP_025362371.1">
    <property type="nucleotide sequence ID" value="XM_025507757.1"/>
</dbReference>
<organism evidence="6 7">
    <name type="scientific">Jaminaea rosea</name>
    <dbReference type="NCBI Taxonomy" id="1569628"/>
    <lineage>
        <taxon>Eukaryota</taxon>
        <taxon>Fungi</taxon>
        <taxon>Dikarya</taxon>
        <taxon>Basidiomycota</taxon>
        <taxon>Ustilaginomycotina</taxon>
        <taxon>Exobasidiomycetes</taxon>
        <taxon>Microstromatales</taxon>
        <taxon>Microstromatales incertae sedis</taxon>
        <taxon>Jaminaea</taxon>
    </lineage>
</organism>
<feature type="transmembrane region" description="Helical" evidence="5">
    <location>
        <begin position="282"/>
        <end position="305"/>
    </location>
</feature>
<dbReference type="EMBL" id="KZ819667">
    <property type="protein sequence ID" value="PWN27759.1"/>
    <property type="molecule type" value="Genomic_DNA"/>
</dbReference>